<comment type="similarity">
    <text evidence="1 2">Belongs to the ubiquitin family. SUMO subfamily.</text>
</comment>
<dbReference type="GO" id="GO:0005634">
    <property type="term" value="C:nucleus"/>
    <property type="evidence" value="ECO:0007669"/>
    <property type="project" value="UniProtKB-SubCell"/>
</dbReference>
<feature type="domain" description="Ubiquitin-like" evidence="3">
    <location>
        <begin position="13"/>
        <end position="90"/>
    </location>
</feature>
<dbReference type="AlphaFoldDB" id="A0A077Z0D1"/>
<dbReference type="OrthoDB" id="442921at2759"/>
<dbReference type="Pfam" id="PF11976">
    <property type="entry name" value="Rad60-SLD"/>
    <property type="match status" value="1"/>
</dbReference>
<sequence>MDKTEDSESAPDRSIVIKVVNQHGNDVSFRVKSQTSMEKVKRTYASRMQLPLESLRFQYEGRRITDDMTPESLKLQNNETIEVYQVQEGGWTNIPSYSH</sequence>
<evidence type="ECO:0000259" key="3">
    <source>
        <dbReference type="PROSITE" id="PS50053"/>
    </source>
</evidence>
<keyword evidence="5" id="KW-1185">Reference proteome</keyword>
<dbReference type="SMART" id="SM00213">
    <property type="entry name" value="UBQ"/>
    <property type="match status" value="1"/>
</dbReference>
<gene>
    <name evidence="4" type="ORF">TTRE_0000171901</name>
</gene>
<dbReference type="Gene3D" id="3.10.20.90">
    <property type="entry name" value="Phosphatidylinositol 3-kinase Catalytic Subunit, Chain A, domain 1"/>
    <property type="match status" value="1"/>
</dbReference>
<keyword evidence="2" id="KW-0833">Ubl conjugation pathway</keyword>
<dbReference type="SUPFAM" id="SSF54236">
    <property type="entry name" value="Ubiquitin-like"/>
    <property type="match status" value="1"/>
</dbReference>
<keyword evidence="2" id="KW-0539">Nucleus</keyword>
<reference evidence="4" key="2">
    <citation type="submission" date="2014-03" db="EMBL/GenBank/DDBJ databases">
        <title>The whipworm genome and dual-species transcriptomics of an intimate host-pathogen interaction.</title>
        <authorList>
            <person name="Foth B.J."/>
            <person name="Tsai I.J."/>
            <person name="Reid A.J."/>
            <person name="Bancroft A.J."/>
            <person name="Nichol S."/>
            <person name="Tracey A."/>
            <person name="Holroyd N."/>
            <person name="Cotton J.A."/>
            <person name="Stanley E.J."/>
            <person name="Zarowiecki M."/>
            <person name="Liu J.Z."/>
            <person name="Huckvale T."/>
            <person name="Cooper P.J."/>
            <person name="Grencis R.K."/>
            <person name="Berriman M."/>
        </authorList>
    </citation>
    <scope>NUCLEOTIDE SEQUENCE [LARGE SCALE GENOMIC DNA]</scope>
</reference>
<organism evidence="4 5">
    <name type="scientific">Trichuris trichiura</name>
    <name type="common">Whipworm</name>
    <name type="synonym">Trichocephalus trichiurus</name>
    <dbReference type="NCBI Taxonomy" id="36087"/>
    <lineage>
        <taxon>Eukaryota</taxon>
        <taxon>Metazoa</taxon>
        <taxon>Ecdysozoa</taxon>
        <taxon>Nematoda</taxon>
        <taxon>Enoplea</taxon>
        <taxon>Dorylaimia</taxon>
        <taxon>Trichinellida</taxon>
        <taxon>Trichuridae</taxon>
        <taxon>Trichuris</taxon>
    </lineage>
</organism>
<protein>
    <recommendedName>
        <fullName evidence="2">Small ubiquitin-related modifier</fullName>
        <shortName evidence="2">SUMO</shortName>
    </recommendedName>
</protein>
<dbReference type="Proteomes" id="UP000030665">
    <property type="component" value="Unassembled WGS sequence"/>
</dbReference>
<evidence type="ECO:0000313" key="5">
    <source>
        <dbReference type="Proteomes" id="UP000030665"/>
    </source>
</evidence>
<dbReference type="InterPro" id="IPR022617">
    <property type="entry name" value="Rad60/SUMO-like_dom"/>
</dbReference>
<dbReference type="STRING" id="36087.A0A077Z0D1"/>
<dbReference type="InterPro" id="IPR000626">
    <property type="entry name" value="Ubiquitin-like_dom"/>
</dbReference>
<comment type="subcellular location">
    <subcellularLocation>
        <location evidence="2">Nucleus</location>
    </subcellularLocation>
</comment>
<evidence type="ECO:0000256" key="2">
    <source>
        <dbReference type="RuleBase" id="RU361190"/>
    </source>
</evidence>
<accession>A0A077Z0D1</accession>
<dbReference type="PANTHER" id="PTHR10562">
    <property type="entry name" value="SMALL UBIQUITIN-RELATED MODIFIER"/>
    <property type="match status" value="1"/>
</dbReference>
<dbReference type="InterPro" id="IPR029071">
    <property type="entry name" value="Ubiquitin-like_domsf"/>
</dbReference>
<dbReference type="EMBL" id="HG805854">
    <property type="protein sequence ID" value="CDW53454.1"/>
    <property type="molecule type" value="Genomic_DNA"/>
</dbReference>
<name>A0A077Z0D1_TRITR</name>
<reference evidence="4" key="1">
    <citation type="submission" date="2014-01" db="EMBL/GenBank/DDBJ databases">
        <authorList>
            <person name="Aslett M."/>
        </authorList>
    </citation>
    <scope>NUCLEOTIDE SEQUENCE</scope>
</reference>
<evidence type="ECO:0000256" key="1">
    <source>
        <dbReference type="ARBA" id="ARBA00009185"/>
    </source>
</evidence>
<evidence type="ECO:0000313" key="4">
    <source>
        <dbReference type="EMBL" id="CDW53454.1"/>
    </source>
</evidence>
<dbReference type="PROSITE" id="PS50053">
    <property type="entry name" value="UBIQUITIN_2"/>
    <property type="match status" value="1"/>
</dbReference>
<proteinExistence type="inferred from homology"/>